<evidence type="ECO:0000256" key="8">
    <source>
        <dbReference type="ARBA" id="ARBA00022917"/>
    </source>
</evidence>
<sequence>MSSPLHTQFDGVAGVRAALERRDVSAVDLAQSALDAIAARASLNAFLHVDAELTLAQARAADARIAAGQAGPLTGVPIAHKDVFVTRGWRTTAASKMLGQYVSPFDAAVVERLEAAGAVSLGKLNCDEFAMGSGNENSAFGPVLNPWDNTAVPGGSSGGSAAAVAAGLAVATTGTDTGGSVRQPAALCGVSGIKPTYGSVSRFGMVAFGSSLDQAGPLAASAADLLPVLDAMAGFDARDATSHQSHATVQAQYDAARAGMQEGAQPLAGLRIGVPAEYFGEGLAADVAQAVEAALQEFEKLGAQRVAISLPRTDLAIPAYYVIAPAEASSNLSRYDGVRYGHRTASYGNLEDMTSRSRAEGFGPEVQRRILIGAYVLSHGYYDAYYLQAQRLRRMIADDFQRALGQCDVIMGPVTPTVAKDLGENRDDPTADWLADIYTLGVSLAGLPAMSVPCGFGQGAHARRPVGLQIIGNYFQEGRLLAIAERFQHATDWHQRKPEQQ</sequence>
<dbReference type="PROSITE" id="PS00571">
    <property type="entry name" value="AMIDASES"/>
    <property type="match status" value="1"/>
</dbReference>
<dbReference type="GO" id="GO:0030956">
    <property type="term" value="C:glutamyl-tRNA(Gln) amidotransferase complex"/>
    <property type="evidence" value="ECO:0007669"/>
    <property type="project" value="InterPro"/>
</dbReference>
<dbReference type="SUPFAM" id="SSF75304">
    <property type="entry name" value="Amidase signature (AS) enzymes"/>
    <property type="match status" value="1"/>
</dbReference>
<evidence type="ECO:0000313" key="14">
    <source>
        <dbReference type="Proteomes" id="UP000078558"/>
    </source>
</evidence>
<evidence type="ECO:0000256" key="7">
    <source>
        <dbReference type="ARBA" id="ARBA00022840"/>
    </source>
</evidence>
<comment type="similarity">
    <text evidence="1 10">Belongs to the amidase family. GatA subfamily.</text>
</comment>
<dbReference type="InterPro" id="IPR004412">
    <property type="entry name" value="GatA"/>
</dbReference>
<organism evidence="12 14">
    <name type="scientific">Orrella dioscoreae</name>
    <dbReference type="NCBI Taxonomy" id="1851544"/>
    <lineage>
        <taxon>Bacteria</taxon>
        <taxon>Pseudomonadati</taxon>
        <taxon>Pseudomonadota</taxon>
        <taxon>Betaproteobacteria</taxon>
        <taxon>Burkholderiales</taxon>
        <taxon>Alcaligenaceae</taxon>
        <taxon>Orrella</taxon>
    </lineage>
</organism>
<keyword evidence="6 10" id="KW-0547">Nucleotide-binding</keyword>
<dbReference type="GO" id="GO:0006412">
    <property type="term" value="P:translation"/>
    <property type="evidence" value="ECO:0007669"/>
    <property type="project" value="UniProtKB-UniRule"/>
</dbReference>
<keyword evidence="5 10" id="KW-0436">Ligase</keyword>
<evidence type="ECO:0000256" key="4">
    <source>
        <dbReference type="ARBA" id="ARBA00014428"/>
    </source>
</evidence>
<dbReference type="InterPro" id="IPR020556">
    <property type="entry name" value="Amidase_CS"/>
</dbReference>
<dbReference type="KEGG" id="odi:ODI_R4068"/>
<dbReference type="EMBL" id="FLRC01000009">
    <property type="protein sequence ID" value="SBT24489.1"/>
    <property type="molecule type" value="Genomic_DNA"/>
</dbReference>
<dbReference type="Pfam" id="PF01425">
    <property type="entry name" value="Amidase"/>
    <property type="match status" value="1"/>
</dbReference>
<dbReference type="Gene3D" id="3.90.1300.10">
    <property type="entry name" value="Amidase signature (AS) domain"/>
    <property type="match status" value="1"/>
</dbReference>
<dbReference type="HAMAP" id="MF_00120">
    <property type="entry name" value="GatA"/>
    <property type="match status" value="1"/>
</dbReference>
<dbReference type="InterPro" id="IPR036928">
    <property type="entry name" value="AS_sf"/>
</dbReference>
<evidence type="ECO:0000256" key="10">
    <source>
        <dbReference type="HAMAP-Rule" id="MF_00120"/>
    </source>
</evidence>
<evidence type="ECO:0000256" key="5">
    <source>
        <dbReference type="ARBA" id="ARBA00022598"/>
    </source>
</evidence>
<keyword evidence="14" id="KW-1185">Reference proteome</keyword>
<gene>
    <name evidence="10" type="primary">gatA</name>
    <name evidence="12" type="ORF">ODI_03115</name>
    <name evidence="13" type="ORF">ODI_R4068</name>
</gene>
<reference evidence="12 14" key="1">
    <citation type="submission" date="2016-06" db="EMBL/GenBank/DDBJ databases">
        <authorList>
            <person name="Kjaerup R.B."/>
            <person name="Dalgaard T.S."/>
            <person name="Juul-Madsen H.R."/>
        </authorList>
    </citation>
    <scope>NUCLEOTIDE SEQUENCE [LARGE SCALE GENOMIC DNA]</scope>
    <source>
        <strain evidence="12">Orrdi1</strain>
    </source>
</reference>
<keyword evidence="8 10" id="KW-0648">Protein biosynthesis</keyword>
<dbReference type="InterPro" id="IPR023631">
    <property type="entry name" value="Amidase_dom"/>
</dbReference>
<evidence type="ECO:0000313" key="12">
    <source>
        <dbReference type="EMBL" id="SBT24489.1"/>
    </source>
</evidence>
<evidence type="ECO:0000256" key="3">
    <source>
        <dbReference type="ARBA" id="ARBA00012739"/>
    </source>
</evidence>
<accession>A0A1C3JZ05</accession>
<keyword evidence="12" id="KW-0808">Transferase</keyword>
<comment type="catalytic activity">
    <reaction evidence="9 10">
        <text>L-glutamyl-tRNA(Gln) + L-glutamine + ATP + H2O = L-glutaminyl-tRNA(Gln) + L-glutamate + ADP + phosphate + H(+)</text>
        <dbReference type="Rhea" id="RHEA:17521"/>
        <dbReference type="Rhea" id="RHEA-COMP:9681"/>
        <dbReference type="Rhea" id="RHEA-COMP:9684"/>
        <dbReference type="ChEBI" id="CHEBI:15377"/>
        <dbReference type="ChEBI" id="CHEBI:15378"/>
        <dbReference type="ChEBI" id="CHEBI:29985"/>
        <dbReference type="ChEBI" id="CHEBI:30616"/>
        <dbReference type="ChEBI" id="CHEBI:43474"/>
        <dbReference type="ChEBI" id="CHEBI:58359"/>
        <dbReference type="ChEBI" id="CHEBI:78520"/>
        <dbReference type="ChEBI" id="CHEBI:78521"/>
        <dbReference type="ChEBI" id="CHEBI:456216"/>
        <dbReference type="EC" id="6.3.5.7"/>
    </reaction>
</comment>
<dbReference type="EC" id="6.3.5.7" evidence="3 10"/>
<proteinExistence type="inferred from homology"/>
<protein>
    <recommendedName>
        <fullName evidence="4 10">Glutamyl-tRNA(Gln) amidotransferase subunit A</fullName>
        <shortName evidence="10">Glu-ADT subunit A</shortName>
        <ecNumber evidence="3 10">6.3.5.7</ecNumber>
    </recommendedName>
</protein>
<comment type="function">
    <text evidence="10">Allows the formation of correctly charged Gln-tRNA(Gln) through the transamidation of misacylated Glu-tRNA(Gln) in organisms which lack glutaminyl-tRNA synthetase. The reaction takes place in the presence of glutamine and ATP through an activated gamma-phospho-Glu-tRNA(Gln).</text>
</comment>
<keyword evidence="7 10" id="KW-0067">ATP-binding</keyword>
<dbReference type="PANTHER" id="PTHR11895">
    <property type="entry name" value="TRANSAMIDASE"/>
    <property type="match status" value="1"/>
</dbReference>
<dbReference type="STRING" id="1851544.ODI_03115"/>
<reference evidence="13 14" key="2">
    <citation type="submission" date="2017-08" db="EMBL/GenBank/DDBJ databases">
        <authorList>
            <person name="de Groot N.N."/>
        </authorList>
    </citation>
    <scope>NUCLEOTIDE SEQUENCE [LARGE SCALE GENOMIC DNA]</scope>
    <source>
        <strain evidence="13">Orrdi1</strain>
    </source>
</reference>
<dbReference type="Proteomes" id="UP000078558">
    <property type="component" value="Chromosome I"/>
</dbReference>
<evidence type="ECO:0000256" key="9">
    <source>
        <dbReference type="ARBA" id="ARBA00047407"/>
    </source>
</evidence>
<dbReference type="EMBL" id="LT907988">
    <property type="protein sequence ID" value="SOE52307.1"/>
    <property type="molecule type" value="Genomic_DNA"/>
</dbReference>
<feature type="active site" description="Acyl-ester intermediate" evidence="10">
    <location>
        <position position="180"/>
    </location>
</feature>
<feature type="active site" description="Charge relay system" evidence="10">
    <location>
        <position position="81"/>
    </location>
</feature>
<dbReference type="InterPro" id="IPR000120">
    <property type="entry name" value="Amidase"/>
</dbReference>
<evidence type="ECO:0000259" key="11">
    <source>
        <dbReference type="Pfam" id="PF01425"/>
    </source>
</evidence>
<dbReference type="GO" id="GO:0050567">
    <property type="term" value="F:glutaminyl-tRNA synthase (glutamine-hydrolyzing) activity"/>
    <property type="evidence" value="ECO:0007669"/>
    <property type="project" value="UniProtKB-UniRule"/>
</dbReference>
<dbReference type="PANTHER" id="PTHR11895:SF151">
    <property type="entry name" value="GLUTAMYL-TRNA(GLN) AMIDOTRANSFERASE SUBUNIT A"/>
    <property type="match status" value="1"/>
</dbReference>
<evidence type="ECO:0000256" key="1">
    <source>
        <dbReference type="ARBA" id="ARBA00008069"/>
    </source>
</evidence>
<dbReference type="AlphaFoldDB" id="A0A1C3JZ05"/>
<evidence type="ECO:0000313" key="13">
    <source>
        <dbReference type="EMBL" id="SOE52307.1"/>
    </source>
</evidence>
<dbReference type="GO" id="GO:0005524">
    <property type="term" value="F:ATP binding"/>
    <property type="evidence" value="ECO:0007669"/>
    <property type="project" value="UniProtKB-KW"/>
</dbReference>
<dbReference type="GO" id="GO:0016740">
    <property type="term" value="F:transferase activity"/>
    <property type="evidence" value="ECO:0007669"/>
    <property type="project" value="UniProtKB-KW"/>
</dbReference>
<evidence type="ECO:0000256" key="2">
    <source>
        <dbReference type="ARBA" id="ARBA00011123"/>
    </source>
</evidence>
<feature type="active site" description="Charge relay system" evidence="10">
    <location>
        <position position="156"/>
    </location>
</feature>
<evidence type="ECO:0000256" key="6">
    <source>
        <dbReference type="ARBA" id="ARBA00022741"/>
    </source>
</evidence>
<comment type="subunit">
    <text evidence="2 10">Heterotrimer of A, B and C subunits.</text>
</comment>
<name>A0A1C3JZ05_9BURK</name>
<dbReference type="NCBIfam" id="TIGR00132">
    <property type="entry name" value="gatA"/>
    <property type="match status" value="1"/>
</dbReference>
<feature type="domain" description="Amidase" evidence="11">
    <location>
        <begin position="31"/>
        <end position="481"/>
    </location>
</feature>